<dbReference type="NCBIfam" id="NF041216">
    <property type="entry name" value="CU044_2847_fam"/>
    <property type="match status" value="1"/>
</dbReference>
<keyword evidence="3" id="KW-1185">Reference proteome</keyword>
<dbReference type="EMBL" id="JBEXPZ010000012">
    <property type="protein sequence ID" value="MET9845073.1"/>
    <property type="molecule type" value="Genomic_DNA"/>
</dbReference>
<comment type="caution">
    <text evidence="2">The sequence shown here is derived from an EMBL/GenBank/DDBJ whole genome shotgun (WGS) entry which is preliminary data.</text>
</comment>
<sequence length="129" mass="13082">MDSLQLPLAAGGFVTVQRVDEPYPPTAVGYPGVVTRGLGPEAAAERIERTFEASLDTIRTVAEGVVTQLDGLRLRPDTVTVDFGVALAAKAGTIITAGGSAHLQISLTWHAADAADAADAAGAAGREAG</sequence>
<evidence type="ECO:0000313" key="2">
    <source>
        <dbReference type="EMBL" id="MET9845073.1"/>
    </source>
</evidence>
<gene>
    <name evidence="2" type="ORF">ABZZ21_10910</name>
</gene>
<proteinExistence type="predicted"/>
<dbReference type="Pfam" id="PF19493">
    <property type="entry name" value="Trypco1"/>
    <property type="match status" value="1"/>
</dbReference>
<evidence type="ECO:0000313" key="3">
    <source>
        <dbReference type="Proteomes" id="UP001550210"/>
    </source>
</evidence>
<organism evidence="2 3">
    <name type="scientific">Streptomyces ossamyceticus</name>
    <dbReference type="NCBI Taxonomy" id="249581"/>
    <lineage>
        <taxon>Bacteria</taxon>
        <taxon>Bacillati</taxon>
        <taxon>Actinomycetota</taxon>
        <taxon>Actinomycetes</taxon>
        <taxon>Kitasatosporales</taxon>
        <taxon>Streptomycetaceae</taxon>
        <taxon>Streptomyces</taxon>
    </lineage>
</organism>
<dbReference type="Proteomes" id="UP001550210">
    <property type="component" value="Unassembled WGS sequence"/>
</dbReference>
<protein>
    <submittedName>
        <fullName evidence="2">CU044_2847 family protein</fullName>
    </submittedName>
</protein>
<accession>A0ABV2UU39</accession>
<reference evidence="2 3" key="1">
    <citation type="submission" date="2024-06" db="EMBL/GenBank/DDBJ databases">
        <title>The Natural Products Discovery Center: Release of the First 8490 Sequenced Strains for Exploring Actinobacteria Biosynthetic Diversity.</title>
        <authorList>
            <person name="Kalkreuter E."/>
            <person name="Kautsar S.A."/>
            <person name="Yang D."/>
            <person name="Bader C.D."/>
            <person name="Teijaro C.N."/>
            <person name="Fluegel L."/>
            <person name="Davis C.M."/>
            <person name="Simpson J.R."/>
            <person name="Lauterbach L."/>
            <person name="Steele A.D."/>
            <person name="Gui C."/>
            <person name="Meng S."/>
            <person name="Li G."/>
            <person name="Viehrig K."/>
            <person name="Ye F."/>
            <person name="Su P."/>
            <person name="Kiefer A.F."/>
            <person name="Nichols A."/>
            <person name="Cepeda A.J."/>
            <person name="Yan W."/>
            <person name="Fan B."/>
            <person name="Jiang Y."/>
            <person name="Adhikari A."/>
            <person name="Zheng C.-J."/>
            <person name="Schuster L."/>
            <person name="Cowan T.M."/>
            <person name="Smanski M.J."/>
            <person name="Chevrette M.G."/>
            <person name="De Carvalho L.P.S."/>
            <person name="Shen B."/>
        </authorList>
    </citation>
    <scope>NUCLEOTIDE SEQUENCE [LARGE SCALE GENOMIC DNA]</scope>
    <source>
        <strain evidence="2 3">NPDC006434</strain>
    </source>
</reference>
<dbReference type="RefSeq" id="WP_355395654.1">
    <property type="nucleotide sequence ID" value="NZ_JBEXPZ010000012.1"/>
</dbReference>
<dbReference type="InterPro" id="IPR045794">
    <property type="entry name" value="Trypco1"/>
</dbReference>
<evidence type="ECO:0000259" key="1">
    <source>
        <dbReference type="Pfam" id="PF19493"/>
    </source>
</evidence>
<feature type="domain" description="Trypsin-co-occurring" evidence="1">
    <location>
        <begin position="7"/>
        <end position="110"/>
    </location>
</feature>
<name>A0ABV2UU39_9ACTN</name>